<reference evidence="2" key="1">
    <citation type="journal article" date="2020" name="Stud. Mycol.">
        <title>101 Dothideomycetes genomes: a test case for predicting lifestyles and emergence of pathogens.</title>
        <authorList>
            <person name="Haridas S."/>
            <person name="Albert R."/>
            <person name="Binder M."/>
            <person name="Bloem J."/>
            <person name="Labutti K."/>
            <person name="Salamov A."/>
            <person name="Andreopoulos B."/>
            <person name="Baker S."/>
            <person name="Barry K."/>
            <person name="Bills G."/>
            <person name="Bluhm B."/>
            <person name="Cannon C."/>
            <person name="Castanera R."/>
            <person name="Culley D."/>
            <person name="Daum C."/>
            <person name="Ezra D."/>
            <person name="Gonzalez J."/>
            <person name="Henrissat B."/>
            <person name="Kuo A."/>
            <person name="Liang C."/>
            <person name="Lipzen A."/>
            <person name="Lutzoni F."/>
            <person name="Magnuson J."/>
            <person name="Mondo S."/>
            <person name="Nolan M."/>
            <person name="Ohm R."/>
            <person name="Pangilinan J."/>
            <person name="Park H.-J."/>
            <person name="Ramirez L."/>
            <person name="Alfaro M."/>
            <person name="Sun H."/>
            <person name="Tritt A."/>
            <person name="Yoshinaga Y."/>
            <person name="Zwiers L.-H."/>
            <person name="Turgeon B."/>
            <person name="Goodwin S."/>
            <person name="Spatafora J."/>
            <person name="Crous P."/>
            <person name="Grigoriev I."/>
        </authorList>
    </citation>
    <scope>NUCLEOTIDE SEQUENCE</scope>
    <source>
        <strain evidence="2">CBS 690.94</strain>
    </source>
</reference>
<evidence type="ECO:0000313" key="2">
    <source>
        <dbReference type="EMBL" id="KAF2443417.1"/>
    </source>
</evidence>
<dbReference type="Proteomes" id="UP000799764">
    <property type="component" value="Unassembled WGS sequence"/>
</dbReference>
<keyword evidence="1" id="KW-0472">Membrane</keyword>
<gene>
    <name evidence="2" type="ORF">P171DRAFT_37163</name>
</gene>
<name>A0A9P4PG91_9PLEO</name>
<keyword evidence="1" id="KW-0812">Transmembrane</keyword>
<dbReference type="EMBL" id="MU001502">
    <property type="protein sequence ID" value="KAF2443417.1"/>
    <property type="molecule type" value="Genomic_DNA"/>
</dbReference>
<keyword evidence="3" id="KW-1185">Reference proteome</keyword>
<dbReference type="AlphaFoldDB" id="A0A9P4PG91"/>
<feature type="transmembrane region" description="Helical" evidence="1">
    <location>
        <begin position="24"/>
        <end position="41"/>
    </location>
</feature>
<sequence>MVAVDDPKKQVALNGWTRQRRRRVAFSFLAYLIWVFWTYIIRCGGVRGRSCNHYQSIPRRDGGMVTQHVRRLDSGCLCMPSTPVHLGVRQMHWITLAMLRHYLHASLHWTRHNATLVMAI</sequence>
<proteinExistence type="predicted"/>
<accession>A0A9P4PG91</accession>
<evidence type="ECO:0000313" key="3">
    <source>
        <dbReference type="Proteomes" id="UP000799764"/>
    </source>
</evidence>
<evidence type="ECO:0000256" key="1">
    <source>
        <dbReference type="SAM" id="Phobius"/>
    </source>
</evidence>
<organism evidence="2 3">
    <name type="scientific">Karstenula rhodostoma CBS 690.94</name>
    <dbReference type="NCBI Taxonomy" id="1392251"/>
    <lineage>
        <taxon>Eukaryota</taxon>
        <taxon>Fungi</taxon>
        <taxon>Dikarya</taxon>
        <taxon>Ascomycota</taxon>
        <taxon>Pezizomycotina</taxon>
        <taxon>Dothideomycetes</taxon>
        <taxon>Pleosporomycetidae</taxon>
        <taxon>Pleosporales</taxon>
        <taxon>Massarineae</taxon>
        <taxon>Didymosphaeriaceae</taxon>
        <taxon>Karstenula</taxon>
    </lineage>
</organism>
<keyword evidence="1" id="KW-1133">Transmembrane helix</keyword>
<comment type="caution">
    <text evidence="2">The sequence shown here is derived from an EMBL/GenBank/DDBJ whole genome shotgun (WGS) entry which is preliminary data.</text>
</comment>
<protein>
    <submittedName>
        <fullName evidence="2">Uncharacterized protein</fullName>
    </submittedName>
</protein>